<evidence type="ECO:0000256" key="8">
    <source>
        <dbReference type="HAMAP-Rule" id="MF_00201"/>
    </source>
</evidence>
<evidence type="ECO:0000313" key="10">
    <source>
        <dbReference type="EMBL" id="MCB5225519.1"/>
    </source>
</evidence>
<dbReference type="EMBL" id="JAEINI020000001">
    <property type="protein sequence ID" value="MCB5225519.1"/>
    <property type="molecule type" value="Genomic_DNA"/>
</dbReference>
<dbReference type="NCBIfam" id="TIGR00613">
    <property type="entry name" value="reco"/>
    <property type="match status" value="1"/>
</dbReference>
<name>A0ABS8BZL4_9ALTE</name>
<dbReference type="PANTHER" id="PTHR33991:SF1">
    <property type="entry name" value="DNA REPAIR PROTEIN RECO"/>
    <property type="match status" value="1"/>
</dbReference>
<evidence type="ECO:0000256" key="7">
    <source>
        <dbReference type="ARBA" id="ARBA00033409"/>
    </source>
</evidence>
<evidence type="ECO:0000313" key="11">
    <source>
        <dbReference type="Proteomes" id="UP000633814"/>
    </source>
</evidence>
<dbReference type="InterPro" id="IPR003717">
    <property type="entry name" value="RecO"/>
</dbReference>
<comment type="caution">
    <text evidence="10">The sequence shown here is derived from an EMBL/GenBank/DDBJ whole genome shotgun (WGS) entry which is preliminary data.</text>
</comment>
<evidence type="ECO:0000256" key="2">
    <source>
        <dbReference type="ARBA" id="ARBA00007452"/>
    </source>
</evidence>
<evidence type="ECO:0000259" key="9">
    <source>
        <dbReference type="Pfam" id="PF11967"/>
    </source>
</evidence>
<dbReference type="InterPro" id="IPR037278">
    <property type="entry name" value="ARFGAP/RecO"/>
</dbReference>
<keyword evidence="11" id="KW-1185">Reference proteome</keyword>
<keyword evidence="4 8" id="KW-0227">DNA damage</keyword>
<organism evidence="10 11">
    <name type="scientific">Alishewanella maricola</name>
    <dbReference type="NCBI Taxonomy" id="2795740"/>
    <lineage>
        <taxon>Bacteria</taxon>
        <taxon>Pseudomonadati</taxon>
        <taxon>Pseudomonadota</taxon>
        <taxon>Gammaproteobacteria</taxon>
        <taxon>Alteromonadales</taxon>
        <taxon>Alteromonadaceae</taxon>
        <taxon>Alishewanella</taxon>
    </lineage>
</organism>
<evidence type="ECO:0000256" key="5">
    <source>
        <dbReference type="ARBA" id="ARBA00023172"/>
    </source>
</evidence>
<protein>
    <recommendedName>
        <fullName evidence="3 8">DNA repair protein RecO</fullName>
    </recommendedName>
    <alternativeName>
        <fullName evidence="7 8">Recombination protein O</fullName>
    </alternativeName>
</protein>
<dbReference type="SUPFAM" id="SSF57863">
    <property type="entry name" value="ArfGap/RecO-like zinc finger"/>
    <property type="match status" value="1"/>
</dbReference>
<dbReference type="InterPro" id="IPR012340">
    <property type="entry name" value="NA-bd_OB-fold"/>
</dbReference>
<evidence type="ECO:0000256" key="3">
    <source>
        <dbReference type="ARBA" id="ARBA00021310"/>
    </source>
</evidence>
<dbReference type="SUPFAM" id="SSF50249">
    <property type="entry name" value="Nucleic acid-binding proteins"/>
    <property type="match status" value="1"/>
</dbReference>
<comment type="similarity">
    <text evidence="2 8">Belongs to the RecO family.</text>
</comment>
<dbReference type="Pfam" id="PF02565">
    <property type="entry name" value="RecO_C"/>
    <property type="match status" value="1"/>
</dbReference>
<evidence type="ECO:0000256" key="1">
    <source>
        <dbReference type="ARBA" id="ARBA00003065"/>
    </source>
</evidence>
<dbReference type="InterPro" id="IPR042242">
    <property type="entry name" value="RecO_C"/>
</dbReference>
<keyword evidence="6 8" id="KW-0234">DNA repair</keyword>
<dbReference type="Gene3D" id="2.40.50.140">
    <property type="entry name" value="Nucleic acid-binding proteins"/>
    <property type="match status" value="1"/>
</dbReference>
<dbReference type="PANTHER" id="PTHR33991">
    <property type="entry name" value="DNA REPAIR PROTEIN RECO"/>
    <property type="match status" value="1"/>
</dbReference>
<accession>A0ABS8BZL4</accession>
<dbReference type="RefSeq" id="WP_226749608.1">
    <property type="nucleotide sequence ID" value="NZ_JAEINI020000001.1"/>
</dbReference>
<comment type="function">
    <text evidence="1 8">Involved in DNA repair and RecF pathway recombination.</text>
</comment>
<reference evidence="10 11" key="1">
    <citation type="submission" date="2021-10" db="EMBL/GenBank/DDBJ databases">
        <title>Alishewanella koreense sp. nov. isolated from seawater of southwestern coast in South Korea and the proposal for the reclassification of Rheinheimera perlucida and Rheinheimera tuosuensis as Arsukibacterium perlucida and Arsukibacterium tuosuensis.</title>
        <authorList>
            <person name="Kim K.H."/>
            <person name="Ruan W."/>
            <person name="Kim K.R."/>
            <person name="Baek J.H."/>
            <person name="Jeon C.O."/>
        </authorList>
    </citation>
    <scope>NUCLEOTIDE SEQUENCE [LARGE SCALE GENOMIC DNA]</scope>
    <source>
        <strain evidence="10 11">16-MA</strain>
    </source>
</reference>
<feature type="domain" description="DNA replication/recombination mediator RecO N-terminal" evidence="9">
    <location>
        <begin position="7"/>
        <end position="71"/>
    </location>
</feature>
<keyword evidence="5 8" id="KW-0233">DNA recombination</keyword>
<dbReference type="HAMAP" id="MF_00201">
    <property type="entry name" value="RecO"/>
    <property type="match status" value="1"/>
</dbReference>
<evidence type="ECO:0000256" key="6">
    <source>
        <dbReference type="ARBA" id="ARBA00023204"/>
    </source>
</evidence>
<dbReference type="InterPro" id="IPR022572">
    <property type="entry name" value="DNA_rep/recomb_RecO_N"/>
</dbReference>
<dbReference type="Pfam" id="PF11967">
    <property type="entry name" value="RecO_N"/>
    <property type="match status" value="1"/>
</dbReference>
<gene>
    <name evidence="8 10" type="primary">recO</name>
    <name evidence="10" type="ORF">JAO78_001625</name>
</gene>
<sequence length="230" mass="25515">MDAKLWPAYILHSRPFQEDKLLLSLLLPEQGRISAVARRRSGKQHRALQPFQLFSVSLTGRSDLKTVKQLEESSAASQLSGKVLFSGLYLNELICRIWPADQPSDNLFALYQQALAALVQVQQQATGLESALRQFELALLDELGVLPDWSSDCYDRPLQADQHYSYVSEQGLVPVQQGWPGAMLLALAAEQWHVVGLLPVAKQLTRQLLAPLLGNKPLASRALFTSSDKA</sequence>
<dbReference type="Gene3D" id="1.20.1440.120">
    <property type="entry name" value="Recombination protein O, C-terminal domain"/>
    <property type="match status" value="1"/>
</dbReference>
<proteinExistence type="inferred from homology"/>
<evidence type="ECO:0000256" key="4">
    <source>
        <dbReference type="ARBA" id="ARBA00022763"/>
    </source>
</evidence>
<dbReference type="Proteomes" id="UP000633814">
    <property type="component" value="Unassembled WGS sequence"/>
</dbReference>